<accession>A0A0S2LI40</accession>
<organism evidence="8 9">
    <name type="scientific">Cryptococcus deneoformans (strain JEC21 / ATCC MYA-565)</name>
    <name type="common">Cryptococcus neoformans var. neoformans serotype D</name>
    <dbReference type="NCBI Taxonomy" id="214684"/>
    <lineage>
        <taxon>Eukaryota</taxon>
        <taxon>Fungi</taxon>
        <taxon>Dikarya</taxon>
        <taxon>Basidiomycota</taxon>
        <taxon>Agaricomycotina</taxon>
        <taxon>Tremellomycetes</taxon>
        <taxon>Tremellales</taxon>
        <taxon>Cryptococcaceae</taxon>
        <taxon>Cryptococcus</taxon>
        <taxon>Cryptococcus neoformans species complex</taxon>
    </lineage>
</organism>
<dbReference type="InterPro" id="IPR020456">
    <property type="entry name" value="Acylphosphatase"/>
</dbReference>
<comment type="catalytic activity">
    <reaction evidence="4 5">
        <text>an acyl phosphate + H2O = a carboxylate + phosphate + H(+)</text>
        <dbReference type="Rhea" id="RHEA:14965"/>
        <dbReference type="ChEBI" id="CHEBI:15377"/>
        <dbReference type="ChEBI" id="CHEBI:15378"/>
        <dbReference type="ChEBI" id="CHEBI:29067"/>
        <dbReference type="ChEBI" id="CHEBI:43474"/>
        <dbReference type="ChEBI" id="CHEBI:59918"/>
        <dbReference type="EC" id="3.6.1.7"/>
    </reaction>
</comment>
<dbReference type="PANTHER" id="PTHR10029">
    <property type="entry name" value="ACYLPHOSPHATASE"/>
    <property type="match status" value="1"/>
</dbReference>
<dbReference type="PROSITE" id="PS00150">
    <property type="entry name" value="ACYLPHOSPHATASE_1"/>
    <property type="match status" value="1"/>
</dbReference>
<evidence type="ECO:0000256" key="5">
    <source>
        <dbReference type="PROSITE-ProRule" id="PRU00520"/>
    </source>
</evidence>
<dbReference type="Proteomes" id="UP000002149">
    <property type="component" value="Chromosome 2"/>
</dbReference>
<dbReference type="Pfam" id="PF00708">
    <property type="entry name" value="Acylphosphatase"/>
    <property type="match status" value="1"/>
</dbReference>
<dbReference type="EMBL" id="AE017342">
    <property type="protein sequence ID" value="ALO60383.1"/>
    <property type="molecule type" value="Genomic_DNA"/>
</dbReference>
<feature type="domain" description="Acylphosphatase-like" evidence="7">
    <location>
        <begin position="12"/>
        <end position="109"/>
    </location>
</feature>
<reference evidence="8 9" key="1">
    <citation type="journal article" date="2005" name="Science">
        <title>The genome of the basidiomycetous yeast and human pathogen Cryptococcus neoformans.</title>
        <authorList>
            <person name="Loftus B.J."/>
            <person name="Fung E."/>
            <person name="Roncaglia P."/>
            <person name="Rowley D."/>
            <person name="Amedeo P."/>
            <person name="Bruno D."/>
            <person name="Vamathevan J."/>
            <person name="Miranda M."/>
            <person name="Anderson I.J."/>
            <person name="Fraser J.A."/>
            <person name="Allen J.E."/>
            <person name="Bosdet I.E."/>
            <person name="Brent M.R."/>
            <person name="Chiu R."/>
            <person name="Doering T.L."/>
            <person name="Donlin M.J."/>
            <person name="D'Souza C.A."/>
            <person name="Fox D.S."/>
            <person name="Grinberg V."/>
            <person name="Fu J."/>
            <person name="Fukushima M."/>
            <person name="Haas B.J."/>
            <person name="Huang J.C."/>
            <person name="Janbon G."/>
            <person name="Jones S.J."/>
            <person name="Koo H.L."/>
            <person name="Krzywinski M.I."/>
            <person name="Kwon-Chung J.K."/>
            <person name="Lengeler K.B."/>
            <person name="Maiti R."/>
            <person name="Marra M.A."/>
            <person name="Marra R.E."/>
            <person name="Mathewson C.A."/>
            <person name="Mitchell T.G."/>
            <person name="Pertea M."/>
            <person name="Riggs F.R."/>
            <person name="Salzberg S.L."/>
            <person name="Schein J.E."/>
            <person name="Shvartsbeyn A."/>
            <person name="Shin H."/>
            <person name="Shumway M."/>
            <person name="Specht C.A."/>
            <person name="Suh B.B."/>
            <person name="Tenney A."/>
            <person name="Utterback T.R."/>
            <person name="Wickes B.L."/>
            <person name="Wortman J.R."/>
            <person name="Wye N.H."/>
            <person name="Kronstad J.W."/>
            <person name="Lodge J.K."/>
            <person name="Heitman J."/>
            <person name="Davis R.W."/>
            <person name="Fraser C.M."/>
            <person name="Hyman R.W."/>
        </authorList>
    </citation>
    <scope>NUCLEOTIDE SEQUENCE [LARGE SCALE GENOMIC DNA]</scope>
    <source>
        <strain evidence="9">JEC21 / ATCC MYA-565</strain>
    </source>
</reference>
<gene>
    <name evidence="8" type="ordered locus">CNB01775</name>
</gene>
<evidence type="ECO:0000313" key="9">
    <source>
        <dbReference type="Proteomes" id="UP000002149"/>
    </source>
</evidence>
<dbReference type="InterPro" id="IPR036046">
    <property type="entry name" value="Acylphosphatase-like_dom_sf"/>
</dbReference>
<dbReference type="GO" id="GO:0003998">
    <property type="term" value="F:acylphosphatase activity"/>
    <property type="evidence" value="ECO:0000318"/>
    <property type="project" value="GO_Central"/>
</dbReference>
<evidence type="ECO:0000259" key="7">
    <source>
        <dbReference type="PROSITE" id="PS51160"/>
    </source>
</evidence>
<dbReference type="PaxDb" id="214684-A0A0S2LI40"/>
<dbReference type="AlphaFoldDB" id="A0A0S2LI40"/>
<evidence type="ECO:0000256" key="4">
    <source>
        <dbReference type="ARBA" id="ARBA00047645"/>
    </source>
</evidence>
<dbReference type="InParanoid" id="A0A0S2LI40"/>
<dbReference type="OrthoDB" id="7961613at2759"/>
<proteinExistence type="inferred from homology"/>
<name>A0A0S2LI40_CRYD1</name>
<dbReference type="Gene3D" id="3.30.70.100">
    <property type="match status" value="1"/>
</dbReference>
<feature type="active site" evidence="5">
    <location>
        <position position="27"/>
    </location>
</feature>
<dbReference type="InterPro" id="IPR001792">
    <property type="entry name" value="Acylphosphatase-like_dom"/>
</dbReference>
<dbReference type="InterPro" id="IPR017968">
    <property type="entry name" value="Acylphosphatase_CS"/>
</dbReference>
<keyword evidence="3 5" id="KW-0378">Hydrolase</keyword>
<dbReference type="PROSITE" id="PS51160">
    <property type="entry name" value="ACYLPHOSPHATASE_3"/>
    <property type="match status" value="1"/>
</dbReference>
<dbReference type="RefSeq" id="XP_024514207.1">
    <property type="nucleotide sequence ID" value="XM_024658451.1"/>
</dbReference>
<dbReference type="KEGG" id="cne:CNB01775"/>
<dbReference type="EC" id="3.6.1.7" evidence="2 5"/>
<keyword evidence="9" id="KW-1185">Reference proteome</keyword>
<dbReference type="PRINTS" id="PR00112">
    <property type="entry name" value="ACYLPHPHTASE"/>
</dbReference>
<evidence type="ECO:0000256" key="3">
    <source>
        <dbReference type="ARBA" id="ARBA00022801"/>
    </source>
</evidence>
<comment type="similarity">
    <text evidence="1 6">Belongs to the acylphosphatase family.</text>
</comment>
<protein>
    <recommendedName>
        <fullName evidence="2 5">acylphosphatase</fullName>
        <ecNumber evidence="2 5">3.6.1.7</ecNumber>
    </recommendedName>
</protein>
<feature type="active site" evidence="5">
    <location>
        <position position="45"/>
    </location>
</feature>
<dbReference type="GeneID" id="36392729"/>
<evidence type="ECO:0000256" key="6">
    <source>
        <dbReference type="RuleBase" id="RU004168"/>
    </source>
</evidence>
<dbReference type="SUPFAM" id="SSF54975">
    <property type="entry name" value="Acylphosphatase/BLUF domain-like"/>
    <property type="match status" value="1"/>
</dbReference>
<dbReference type="PANTHER" id="PTHR10029:SF3">
    <property type="entry name" value="ACYLPHOSPHATASE-RELATED"/>
    <property type="match status" value="1"/>
</dbReference>
<evidence type="ECO:0000313" key="8">
    <source>
        <dbReference type="EMBL" id="ALO60383.1"/>
    </source>
</evidence>
<evidence type="ECO:0000256" key="1">
    <source>
        <dbReference type="ARBA" id="ARBA00005614"/>
    </source>
</evidence>
<evidence type="ECO:0000256" key="2">
    <source>
        <dbReference type="ARBA" id="ARBA00012150"/>
    </source>
</evidence>
<sequence length="109" mass="12081">MRSTICKMAQDIIQFKVSGAVQGVNFRYHTQKEAQKLGLRGHCYNHSDSSVQGVAAGSSEKVEQFRKWLEKGPSSAEVHNVELIKELRNASEADVEKAVGTSSGFEVRR</sequence>
<dbReference type="VEuPathDB" id="FungiDB:CNB01775"/>